<organism evidence="1 2">
    <name type="scientific">Paenibacillus cookii</name>
    <dbReference type="NCBI Taxonomy" id="157839"/>
    <lineage>
        <taxon>Bacteria</taxon>
        <taxon>Bacillati</taxon>
        <taxon>Bacillota</taxon>
        <taxon>Bacilli</taxon>
        <taxon>Bacillales</taxon>
        <taxon>Paenibacillaceae</taxon>
        <taxon>Paenibacillus</taxon>
    </lineage>
</organism>
<reference evidence="1 2" key="1">
    <citation type="submission" date="2021-03" db="EMBL/GenBank/DDBJ databases">
        <title>Antimicrobial resistance genes in bacteria isolated from Japanese honey, and their potential for conferring macrolide and lincosamide resistance in the American foulbrood pathogen Paenibacillus larvae.</title>
        <authorList>
            <person name="Okamoto M."/>
            <person name="Kumagai M."/>
            <person name="Kanamori H."/>
            <person name="Takamatsu D."/>
        </authorList>
    </citation>
    <scope>NUCLEOTIDE SEQUENCE [LARGE SCALE GENOMIC DNA]</scope>
    <source>
        <strain evidence="1 2">J21TS3</strain>
    </source>
</reference>
<protein>
    <submittedName>
        <fullName evidence="1">Uncharacterized protein</fullName>
    </submittedName>
</protein>
<sequence length="66" mass="7563">MPPVLTMMECIGRGILPVPDARLAAEWYAGEFEFQIARRGSKEIDLMLGEGEISITMIRMEERIHR</sequence>
<dbReference type="Proteomes" id="UP000680638">
    <property type="component" value="Unassembled WGS sequence"/>
</dbReference>
<proteinExistence type="predicted"/>
<gene>
    <name evidence="1" type="ORF">J21TS3_31210</name>
</gene>
<dbReference type="EMBL" id="BORW01000016">
    <property type="protein sequence ID" value="GIO68300.1"/>
    <property type="molecule type" value="Genomic_DNA"/>
</dbReference>
<evidence type="ECO:0000313" key="1">
    <source>
        <dbReference type="EMBL" id="GIO68300.1"/>
    </source>
</evidence>
<evidence type="ECO:0000313" key="2">
    <source>
        <dbReference type="Proteomes" id="UP000680638"/>
    </source>
</evidence>
<comment type="caution">
    <text evidence="1">The sequence shown here is derived from an EMBL/GenBank/DDBJ whole genome shotgun (WGS) entry which is preliminary data.</text>
</comment>
<keyword evidence="2" id="KW-1185">Reference proteome</keyword>
<dbReference type="RefSeq" id="WP_212950740.1">
    <property type="nucleotide sequence ID" value="NZ_BORW01000016.1"/>
</dbReference>
<name>A0ABQ4LYE6_9BACL</name>
<accession>A0ABQ4LYE6</accession>